<proteinExistence type="predicted"/>
<dbReference type="Proteomes" id="UP000799770">
    <property type="component" value="Unassembled WGS sequence"/>
</dbReference>
<sequence length="202" mass="23309">MTGVALFCVAEEAKPFVYKALNYNWPDDHPFAGMSPYYLIESRVCPEESDGLKRRLKDGQSFTSDFIGASEEDCQQWLLENQYHPAAGQHLHNFLNQDFLFIGDERSARDDTLLVKVYKREGIDFRTMGLLPPIPNTWHTFRVDYKDAVDIMVHLTEGEPSMAYPTYFLQHGDQMVDKNGIFDVSRANRIISGEEKVDWTPY</sequence>
<dbReference type="OrthoDB" id="4456803at2759"/>
<dbReference type="EMBL" id="ML977310">
    <property type="protein sequence ID" value="KAF2122575.1"/>
    <property type="molecule type" value="Genomic_DNA"/>
</dbReference>
<name>A0A6A5ZU24_9PLEO</name>
<evidence type="ECO:0000313" key="1">
    <source>
        <dbReference type="EMBL" id="KAF2122575.1"/>
    </source>
</evidence>
<keyword evidence="2" id="KW-1185">Reference proteome</keyword>
<gene>
    <name evidence="1" type="ORF">BDV96DRAFT_639153</name>
</gene>
<reference evidence="1" key="1">
    <citation type="journal article" date="2020" name="Stud. Mycol.">
        <title>101 Dothideomycetes genomes: a test case for predicting lifestyles and emergence of pathogens.</title>
        <authorList>
            <person name="Haridas S."/>
            <person name="Albert R."/>
            <person name="Binder M."/>
            <person name="Bloem J."/>
            <person name="Labutti K."/>
            <person name="Salamov A."/>
            <person name="Andreopoulos B."/>
            <person name="Baker S."/>
            <person name="Barry K."/>
            <person name="Bills G."/>
            <person name="Bluhm B."/>
            <person name="Cannon C."/>
            <person name="Castanera R."/>
            <person name="Culley D."/>
            <person name="Daum C."/>
            <person name="Ezra D."/>
            <person name="Gonzalez J."/>
            <person name="Henrissat B."/>
            <person name="Kuo A."/>
            <person name="Liang C."/>
            <person name="Lipzen A."/>
            <person name="Lutzoni F."/>
            <person name="Magnuson J."/>
            <person name="Mondo S."/>
            <person name="Nolan M."/>
            <person name="Ohm R."/>
            <person name="Pangilinan J."/>
            <person name="Park H.-J."/>
            <person name="Ramirez L."/>
            <person name="Alfaro M."/>
            <person name="Sun H."/>
            <person name="Tritt A."/>
            <person name="Yoshinaga Y."/>
            <person name="Zwiers L.-H."/>
            <person name="Turgeon B."/>
            <person name="Goodwin S."/>
            <person name="Spatafora J."/>
            <person name="Crous P."/>
            <person name="Grigoriev I."/>
        </authorList>
    </citation>
    <scope>NUCLEOTIDE SEQUENCE</scope>
    <source>
        <strain evidence="1">CBS 627.86</strain>
    </source>
</reference>
<evidence type="ECO:0000313" key="2">
    <source>
        <dbReference type="Proteomes" id="UP000799770"/>
    </source>
</evidence>
<protein>
    <submittedName>
        <fullName evidence="1">Uncharacterized protein</fullName>
    </submittedName>
</protein>
<dbReference type="AlphaFoldDB" id="A0A6A5ZU24"/>
<accession>A0A6A5ZU24</accession>
<organism evidence="1 2">
    <name type="scientific">Lophiotrema nucula</name>
    <dbReference type="NCBI Taxonomy" id="690887"/>
    <lineage>
        <taxon>Eukaryota</taxon>
        <taxon>Fungi</taxon>
        <taxon>Dikarya</taxon>
        <taxon>Ascomycota</taxon>
        <taxon>Pezizomycotina</taxon>
        <taxon>Dothideomycetes</taxon>
        <taxon>Pleosporomycetidae</taxon>
        <taxon>Pleosporales</taxon>
        <taxon>Lophiotremataceae</taxon>
        <taxon>Lophiotrema</taxon>
    </lineage>
</organism>